<dbReference type="PANTHER" id="PTHR42643">
    <property type="entry name" value="IONOTROPIC RECEPTOR 20A-RELATED"/>
    <property type="match status" value="1"/>
</dbReference>
<gene>
    <name evidence="10" type="ORF">KR093_007207</name>
</gene>
<keyword evidence="4 8" id="KW-1133">Transmembrane helix</keyword>
<protein>
    <submittedName>
        <fullName evidence="10">Uncharacterized protein</fullName>
    </submittedName>
</protein>
<keyword evidence="9" id="KW-0732">Signal</keyword>
<evidence type="ECO:0000256" key="7">
    <source>
        <dbReference type="ARBA" id="ARBA00023180"/>
    </source>
</evidence>
<dbReference type="Proteomes" id="UP001200034">
    <property type="component" value="Unassembled WGS sequence"/>
</dbReference>
<dbReference type="GO" id="GO:0005886">
    <property type="term" value="C:plasma membrane"/>
    <property type="evidence" value="ECO:0007669"/>
    <property type="project" value="UniProtKB-SubCell"/>
</dbReference>
<dbReference type="InterPro" id="IPR052192">
    <property type="entry name" value="Insect_Ionotropic_Sensory_Rcpt"/>
</dbReference>
<feature type="signal peptide" evidence="9">
    <location>
        <begin position="1"/>
        <end position="19"/>
    </location>
</feature>
<evidence type="ECO:0000256" key="5">
    <source>
        <dbReference type="ARBA" id="ARBA00023136"/>
    </source>
</evidence>
<feature type="transmembrane region" description="Helical" evidence="8">
    <location>
        <begin position="336"/>
        <end position="357"/>
    </location>
</feature>
<sequence length="614" mass="72171">MRCVYLGIKCFCLLALVSGQLKPIEQSEKCYRSVIQIMSMFDNVYHYRNFIIYGNWDLDEGKTSFAYQIMETFGRPVINAGNETDSLHNLINIHNYAVVFFTGIFDPLLDVVRRTVSGLQFLHIHFINKLSDHSQSNMAEIEEFFIWSWKSHLYYIILTFQCNKNQEIWRYEFRSNLTIIPITQQNIRDLKRVTMWQMQRYQSTVSVYQSVPDVFVVSRNQICGQYILKSQTFFQYNSTDQRDLTGDKLSLGGQVGIMIAEFMRYINATMRIIQLPHNNRSSKDSQDFIKNMTIDIAANMEWETSISYNSPIVQITKYCMVVPNGRRVNYAHRYNLLVQDWSLVALFLFYIVVNAVIKKLANRRMRLYDVFFRMIELSFDQPISTRIFQSMRITEKIIMISTMFYNLLVKSILCGALTTHITNGILMPDIVDIKSFLENDLRIMISYSEKNDILKSLTVPREILSHIIFVDQKIRDQHLNSLNNSFVYIIDTKQWPQYEFAQKRLRQPKLKLAPPALCGVYRFLVLSVRPELPFANSFYNFINQVYEAGILEKWMQIGLEQMKKANLIEQPSYNPSTHKPLAWEFFASPFQTVLIGFSLSLLAFFFECILMSWR</sequence>
<keyword evidence="5 8" id="KW-0472">Membrane</keyword>
<evidence type="ECO:0000256" key="1">
    <source>
        <dbReference type="ARBA" id="ARBA00004651"/>
    </source>
</evidence>
<evidence type="ECO:0000313" key="10">
    <source>
        <dbReference type="EMBL" id="KAH8359500.1"/>
    </source>
</evidence>
<keyword evidence="6" id="KW-0675">Receptor</keyword>
<comment type="subcellular location">
    <subcellularLocation>
        <location evidence="1">Cell membrane</location>
        <topology evidence="1">Multi-pass membrane protein</topology>
    </subcellularLocation>
</comment>
<reference evidence="10" key="1">
    <citation type="journal article" date="2021" name="Mol. Ecol. Resour.">
        <title>Phylogenomic analyses of the genus Drosophila reveals genomic signals of climate adaptation.</title>
        <authorList>
            <person name="Li F."/>
            <person name="Rane R.V."/>
            <person name="Luria V."/>
            <person name="Xiong Z."/>
            <person name="Chen J."/>
            <person name="Li Z."/>
            <person name="Catullo R.A."/>
            <person name="Griffin P.C."/>
            <person name="Schiffer M."/>
            <person name="Pearce S."/>
            <person name="Lee S.F."/>
            <person name="McElroy K."/>
            <person name="Stocker A."/>
            <person name="Shirriffs J."/>
            <person name="Cockerell F."/>
            <person name="Coppin C."/>
            <person name="Sgro C.M."/>
            <person name="Karger A."/>
            <person name="Cain J.W."/>
            <person name="Weber J.A."/>
            <person name="Santpere G."/>
            <person name="Kirschner M.W."/>
            <person name="Hoffmann A.A."/>
            <person name="Oakeshott J.G."/>
            <person name="Zhang G."/>
        </authorList>
    </citation>
    <scope>NUCLEOTIDE SEQUENCE</scope>
    <source>
        <strain evidence="10">BGI-SZ-2011g</strain>
    </source>
</reference>
<dbReference type="EMBL" id="JAJJHW010003409">
    <property type="protein sequence ID" value="KAH8359500.1"/>
    <property type="molecule type" value="Genomic_DNA"/>
</dbReference>
<proteinExistence type="predicted"/>
<evidence type="ECO:0000256" key="3">
    <source>
        <dbReference type="ARBA" id="ARBA00022692"/>
    </source>
</evidence>
<evidence type="ECO:0000256" key="4">
    <source>
        <dbReference type="ARBA" id="ARBA00022989"/>
    </source>
</evidence>
<keyword evidence="2" id="KW-1003">Cell membrane</keyword>
<evidence type="ECO:0000256" key="9">
    <source>
        <dbReference type="SAM" id="SignalP"/>
    </source>
</evidence>
<keyword evidence="7" id="KW-0325">Glycoprotein</keyword>
<dbReference type="PANTHER" id="PTHR42643:SF39">
    <property type="entry name" value="IONOTROPIC RECEPTOR 56A-RELATED"/>
    <property type="match status" value="1"/>
</dbReference>
<comment type="caution">
    <text evidence="10">The sequence shown here is derived from an EMBL/GenBank/DDBJ whole genome shotgun (WGS) entry which is preliminary data.</text>
</comment>
<feature type="non-terminal residue" evidence="10">
    <location>
        <position position="614"/>
    </location>
</feature>
<evidence type="ECO:0000256" key="6">
    <source>
        <dbReference type="ARBA" id="ARBA00023170"/>
    </source>
</evidence>
<keyword evidence="3 8" id="KW-0812">Transmembrane</keyword>
<evidence type="ECO:0000256" key="2">
    <source>
        <dbReference type="ARBA" id="ARBA00022475"/>
    </source>
</evidence>
<name>A0AAD4PGS6_9MUSC</name>
<feature type="chain" id="PRO_5042116579" evidence="9">
    <location>
        <begin position="20"/>
        <end position="614"/>
    </location>
</feature>
<dbReference type="AlphaFoldDB" id="A0AAD4PGS6"/>
<accession>A0AAD4PGS6</accession>
<feature type="transmembrane region" description="Helical" evidence="8">
    <location>
        <begin position="593"/>
        <end position="613"/>
    </location>
</feature>
<keyword evidence="11" id="KW-1185">Reference proteome</keyword>
<evidence type="ECO:0000313" key="11">
    <source>
        <dbReference type="Proteomes" id="UP001200034"/>
    </source>
</evidence>
<evidence type="ECO:0000256" key="8">
    <source>
        <dbReference type="SAM" id="Phobius"/>
    </source>
</evidence>
<organism evidence="10 11">
    <name type="scientific">Drosophila rubida</name>
    <dbReference type="NCBI Taxonomy" id="30044"/>
    <lineage>
        <taxon>Eukaryota</taxon>
        <taxon>Metazoa</taxon>
        <taxon>Ecdysozoa</taxon>
        <taxon>Arthropoda</taxon>
        <taxon>Hexapoda</taxon>
        <taxon>Insecta</taxon>
        <taxon>Pterygota</taxon>
        <taxon>Neoptera</taxon>
        <taxon>Endopterygota</taxon>
        <taxon>Diptera</taxon>
        <taxon>Brachycera</taxon>
        <taxon>Muscomorpha</taxon>
        <taxon>Ephydroidea</taxon>
        <taxon>Drosophilidae</taxon>
        <taxon>Drosophila</taxon>
    </lineage>
</organism>